<keyword evidence="1" id="KW-0195">Cyclin</keyword>
<proteinExistence type="predicted"/>
<comment type="caution">
    <text evidence="2">The sequence shown here is derived from an EMBL/GenBank/DDBJ whole genome shotgun (WGS) entry which is preliminary data.</text>
</comment>
<gene>
    <name evidence="2" type="primary">CYCU4-1</name>
    <name evidence="2" type="ORF">SNEC2469_LOCUS28135</name>
</gene>
<name>A0A813AMH3_9DINO</name>
<dbReference type="CDD" id="cd20558">
    <property type="entry name" value="CYCLIN_ScPCL7-like"/>
    <property type="match status" value="1"/>
</dbReference>
<dbReference type="SUPFAM" id="SSF47954">
    <property type="entry name" value="Cyclin-like"/>
    <property type="match status" value="1"/>
</dbReference>
<dbReference type="AlphaFoldDB" id="A0A813AMH3"/>
<dbReference type="InterPro" id="IPR012389">
    <property type="entry name" value="Cyclin_P/U"/>
</dbReference>
<dbReference type="Gene3D" id="1.10.472.10">
    <property type="entry name" value="Cyclin-like"/>
    <property type="match status" value="1"/>
</dbReference>
<dbReference type="PIRSF" id="PIRSF027110">
    <property type="entry name" value="PREG"/>
    <property type="match status" value="1"/>
</dbReference>
<dbReference type="InterPro" id="IPR013922">
    <property type="entry name" value="Cyclin_PHO80-like"/>
</dbReference>
<accession>A0A813AMH3</accession>
<dbReference type="InterPro" id="IPR036915">
    <property type="entry name" value="Cyclin-like_sf"/>
</dbReference>
<keyword evidence="3" id="KW-1185">Reference proteome</keyword>
<dbReference type="Pfam" id="PF08613">
    <property type="entry name" value="Cyclin"/>
    <property type="match status" value="1"/>
</dbReference>
<dbReference type="PANTHER" id="PTHR15615">
    <property type="match status" value="1"/>
</dbReference>
<dbReference type="PANTHER" id="PTHR15615:SF108">
    <property type="entry name" value="PROTEIN CNPPD1"/>
    <property type="match status" value="1"/>
</dbReference>
<reference evidence="2" key="1">
    <citation type="submission" date="2021-02" db="EMBL/GenBank/DDBJ databases">
        <authorList>
            <person name="Dougan E. K."/>
            <person name="Rhodes N."/>
            <person name="Thang M."/>
            <person name="Chan C."/>
        </authorList>
    </citation>
    <scope>NUCLEOTIDE SEQUENCE</scope>
</reference>
<organism evidence="2 3">
    <name type="scientific">Symbiodinium necroappetens</name>
    <dbReference type="NCBI Taxonomy" id="1628268"/>
    <lineage>
        <taxon>Eukaryota</taxon>
        <taxon>Sar</taxon>
        <taxon>Alveolata</taxon>
        <taxon>Dinophyceae</taxon>
        <taxon>Suessiales</taxon>
        <taxon>Symbiodiniaceae</taxon>
        <taxon>Symbiodinium</taxon>
    </lineage>
</organism>
<dbReference type="Proteomes" id="UP000601435">
    <property type="component" value="Unassembled WGS sequence"/>
</dbReference>
<dbReference type="GO" id="GO:0019901">
    <property type="term" value="F:protein kinase binding"/>
    <property type="evidence" value="ECO:0007669"/>
    <property type="project" value="InterPro"/>
</dbReference>
<evidence type="ECO:0000313" key="2">
    <source>
        <dbReference type="EMBL" id="CAE7870844.1"/>
    </source>
</evidence>
<evidence type="ECO:0000256" key="1">
    <source>
        <dbReference type="ARBA" id="ARBA00023127"/>
    </source>
</evidence>
<dbReference type="OrthoDB" id="337735at2759"/>
<evidence type="ECO:0000313" key="3">
    <source>
        <dbReference type="Proteomes" id="UP000601435"/>
    </source>
</evidence>
<protein>
    <submittedName>
        <fullName evidence="2">CYCU4-1 protein</fullName>
    </submittedName>
</protein>
<sequence>MDVGKLCKALASVYSSFIEVENGRQDMVSRFHSKVAPGIGIEQYLTRLAKYFQCHESCLLLALVYIDRAVKMNPVVVVNNFTIHRLLAVSTVLAAKVQDDLFFSNAHYARVCGLTLRELNSLEVYFTSLLRWKLHVPVTEYREYLNMVKRVA</sequence>
<dbReference type="EMBL" id="CAJNJA010060475">
    <property type="protein sequence ID" value="CAE7870844.1"/>
    <property type="molecule type" value="Genomic_DNA"/>
</dbReference>